<dbReference type="Gene3D" id="1.10.510.10">
    <property type="entry name" value="Transferase(Phosphotransferase) domain 1"/>
    <property type="match status" value="1"/>
</dbReference>
<dbReference type="EC" id="2.7.11.1" evidence="8"/>
<keyword evidence="9" id="KW-1185">Reference proteome</keyword>
<dbReference type="InterPro" id="IPR019734">
    <property type="entry name" value="TPR_rpt"/>
</dbReference>
<dbReference type="SUPFAM" id="SSF48452">
    <property type="entry name" value="TPR-like"/>
    <property type="match status" value="1"/>
</dbReference>
<keyword evidence="1 8" id="KW-0808">Transferase</keyword>
<dbReference type="PROSITE" id="PS00108">
    <property type="entry name" value="PROTEIN_KINASE_ST"/>
    <property type="match status" value="1"/>
</dbReference>
<dbReference type="InterPro" id="IPR011009">
    <property type="entry name" value="Kinase-like_dom_sf"/>
</dbReference>
<dbReference type="PROSITE" id="PS50011">
    <property type="entry name" value="PROTEIN_KINASE_DOM"/>
    <property type="match status" value="1"/>
</dbReference>
<comment type="caution">
    <text evidence="8">The sequence shown here is derived from an EMBL/GenBank/DDBJ whole genome shotgun (WGS) entry which is preliminary data.</text>
</comment>
<dbReference type="Pfam" id="PF00069">
    <property type="entry name" value="Pkinase"/>
    <property type="match status" value="1"/>
</dbReference>
<accession>A0ABT6FEH1</accession>
<dbReference type="InterPro" id="IPR008271">
    <property type="entry name" value="Ser/Thr_kinase_AS"/>
</dbReference>
<keyword evidence="6" id="KW-0812">Transmembrane</keyword>
<evidence type="ECO:0000256" key="5">
    <source>
        <dbReference type="PROSITE-ProRule" id="PRU00339"/>
    </source>
</evidence>
<gene>
    <name evidence="8" type="ORF">PZE19_19525</name>
</gene>
<dbReference type="Proteomes" id="UP001216907">
    <property type="component" value="Unassembled WGS sequence"/>
</dbReference>
<evidence type="ECO:0000256" key="1">
    <source>
        <dbReference type="ARBA" id="ARBA00022679"/>
    </source>
</evidence>
<dbReference type="Gene3D" id="1.25.40.10">
    <property type="entry name" value="Tetratricopeptide repeat domain"/>
    <property type="match status" value="2"/>
</dbReference>
<evidence type="ECO:0000313" key="9">
    <source>
        <dbReference type="Proteomes" id="UP001216907"/>
    </source>
</evidence>
<dbReference type="PANTHER" id="PTHR43289">
    <property type="entry name" value="MITOGEN-ACTIVATED PROTEIN KINASE KINASE KINASE 20-RELATED"/>
    <property type="match status" value="1"/>
</dbReference>
<dbReference type="SUPFAM" id="SSF56112">
    <property type="entry name" value="Protein kinase-like (PK-like)"/>
    <property type="match status" value="1"/>
</dbReference>
<dbReference type="InterPro" id="IPR011990">
    <property type="entry name" value="TPR-like_helical_dom_sf"/>
</dbReference>
<dbReference type="PANTHER" id="PTHR43289:SF6">
    <property type="entry name" value="SERINE_THREONINE-PROTEIN KINASE NEKL-3"/>
    <property type="match status" value="1"/>
</dbReference>
<feature type="repeat" description="TPR" evidence="5">
    <location>
        <begin position="400"/>
        <end position="433"/>
    </location>
</feature>
<keyword evidence="6" id="KW-0472">Membrane</keyword>
<dbReference type="SMART" id="SM00220">
    <property type="entry name" value="S_TKc"/>
    <property type="match status" value="1"/>
</dbReference>
<feature type="transmembrane region" description="Helical" evidence="6">
    <location>
        <begin position="277"/>
        <end position="300"/>
    </location>
</feature>
<evidence type="ECO:0000256" key="2">
    <source>
        <dbReference type="ARBA" id="ARBA00022741"/>
    </source>
</evidence>
<organism evidence="8 9">
    <name type="scientific">Paludisphaera mucosa</name>
    <dbReference type="NCBI Taxonomy" id="3030827"/>
    <lineage>
        <taxon>Bacteria</taxon>
        <taxon>Pseudomonadati</taxon>
        <taxon>Planctomycetota</taxon>
        <taxon>Planctomycetia</taxon>
        <taxon>Isosphaerales</taxon>
        <taxon>Isosphaeraceae</taxon>
        <taxon>Paludisphaera</taxon>
    </lineage>
</organism>
<dbReference type="CDD" id="cd14014">
    <property type="entry name" value="STKc_PknB_like"/>
    <property type="match status" value="1"/>
</dbReference>
<keyword evidence="2" id="KW-0547">Nucleotide-binding</keyword>
<dbReference type="PROSITE" id="PS50005">
    <property type="entry name" value="TPR"/>
    <property type="match status" value="1"/>
</dbReference>
<evidence type="ECO:0000313" key="8">
    <source>
        <dbReference type="EMBL" id="MDG3005975.1"/>
    </source>
</evidence>
<dbReference type="InterPro" id="IPR000719">
    <property type="entry name" value="Prot_kinase_dom"/>
</dbReference>
<reference evidence="8 9" key="1">
    <citation type="submission" date="2023-03" db="EMBL/GenBank/DDBJ databases">
        <title>Paludisphaera mucosa sp. nov. a novel planctomycete from northern fen.</title>
        <authorList>
            <person name="Ivanova A."/>
        </authorList>
    </citation>
    <scope>NUCLEOTIDE SEQUENCE [LARGE SCALE GENOMIC DNA]</scope>
    <source>
        <strain evidence="8 9">Pla2</strain>
    </source>
</reference>
<feature type="domain" description="Protein kinase" evidence="7">
    <location>
        <begin position="1"/>
        <end position="252"/>
    </location>
</feature>
<dbReference type="RefSeq" id="WP_277864376.1">
    <property type="nucleotide sequence ID" value="NZ_JARRAG010000002.1"/>
</dbReference>
<evidence type="ECO:0000259" key="7">
    <source>
        <dbReference type="PROSITE" id="PS50011"/>
    </source>
</evidence>
<evidence type="ECO:0000256" key="3">
    <source>
        <dbReference type="ARBA" id="ARBA00022777"/>
    </source>
</evidence>
<sequence length="1165" mass="128165">MGVVYLARQCLLNRTCVLKMILAGDHAGAEAVARFLAEAEAIARLQHPNIVQIRHIGETDGLPYFELEYVDGGSLDRRLDGTPWPVRSAVELVEALALGVAEAHRLGVIHRDLKPANVLLGDDGTPKITDFGLAKSLAGNSGLTRTDSIMGSPGYMSPEQAEGKTKEVGPPADLYALGAILYELLTGRPPFRGATVLETLEQVRTTEPVPPSRLVPRLPRDVETIALKCLQKEPARRYDSAAALAEDLRRFRAGESIVARPVPFWERTIRWARRRPAIASLAVAVLLLSATLIGLGVLSYERIDGALRIAEVRRKAAEASRLEATKQSKAAEANFARAREAVDESFTIVSESKLLNVPGLRALRADLLGSSTRFYEEFLRERGDDPSLRNDLLRARLRIAHVFRELGRSKEAKEAYEAAVAGFERALRDRPDDLDLKSGLADALHWTSSSGPNDRKIAIQRRIVALREEVFAGRPTDGPCKRDLALSCSRLYESLIGTRPAEALLVLERSVVLRLELAEAFPDDADAIDGVFVSFFKLARAMGSSRSLALNRRALEFGRESLRLRPNDPITAHDFLLATQDAVAILSDSGRNDDAEVIAELRRSVKTLGELARVNADTPSIQESYLGITRDLADRLVALNRPDEAVRALLESQAALDRFPRGTAADLAGCADRNVALAQRLGEINPDLTPEQKARRDELLDHAVGDYRAAVAGGWKEFAVLKDTTLIEGRPGHRALMTEAESAAKKTADPDASGRAVVALAVSRPRLDVKRDRAIAQAALGVVRARSRLVDEAIATMDKAGALFDELARERPGDPEVRKARADALADFHVALSDLALDRRRRGKAEESGVAQRRADEFVADLSRERPNDPEVEAARRRALLGAADVRREASRWGETYLALRKSEASAREAARGASAGRPADQSIVATLAHVGYGYGKLALWDEATGALTNAYEIDPVGLQAVEGAGDTGIAAWYRVAVLLFQGGELDAYERLREKMLRENTAGNLGSTLDQIRIATLRTDPRSDWRQILDLAEKFPERNPWGQTVRGFALLRAGRNQEALDAFKKDPEWINAWPARAIAHHRLGQTAFAHEWLDRADQHVRGDLDDALAGAGFTQSGRVSWWDDWLLRMIWTREAHELIDGKAWPDAVWMQQQRARVLARINEAK</sequence>
<dbReference type="GO" id="GO:0004674">
    <property type="term" value="F:protein serine/threonine kinase activity"/>
    <property type="evidence" value="ECO:0007669"/>
    <property type="project" value="UniProtKB-EC"/>
</dbReference>
<keyword evidence="5" id="KW-0802">TPR repeat</keyword>
<keyword evidence="3 8" id="KW-0418">Kinase</keyword>
<dbReference type="EMBL" id="JARRAG010000002">
    <property type="protein sequence ID" value="MDG3005975.1"/>
    <property type="molecule type" value="Genomic_DNA"/>
</dbReference>
<proteinExistence type="predicted"/>
<name>A0ABT6FEH1_9BACT</name>
<keyword evidence="4" id="KW-0067">ATP-binding</keyword>
<evidence type="ECO:0000256" key="6">
    <source>
        <dbReference type="SAM" id="Phobius"/>
    </source>
</evidence>
<keyword evidence="6" id="KW-1133">Transmembrane helix</keyword>
<protein>
    <submittedName>
        <fullName evidence="8">Serine/threonine-protein kinase</fullName>
        <ecNumber evidence="8">2.7.11.1</ecNumber>
    </submittedName>
</protein>
<evidence type="ECO:0000256" key="4">
    <source>
        <dbReference type="ARBA" id="ARBA00022840"/>
    </source>
</evidence>
<dbReference type="Gene3D" id="3.30.200.20">
    <property type="entry name" value="Phosphorylase Kinase, domain 1"/>
    <property type="match status" value="1"/>
</dbReference>